<dbReference type="EMBL" id="QLTA01000028">
    <property type="protein sequence ID" value="RAR78893.1"/>
    <property type="molecule type" value="Genomic_DNA"/>
</dbReference>
<protein>
    <recommendedName>
        <fullName evidence="5">UrcA family protein</fullName>
    </recommendedName>
</protein>
<evidence type="ECO:0000313" key="3">
    <source>
        <dbReference type="EMBL" id="RAR78893.1"/>
    </source>
</evidence>
<name>A0A328Z0C6_9BURK</name>
<sequence>MTDRSPLRAPLLSAALAVLSAVAAPVAMAQGDEASLARGARPDSTPEQRYQSAIREAGGGLKVALQECRAGEALARKACDAEARKRYKEDMAEAQAMRRNPGARPVNVTGDPIRTKETTTVIRP</sequence>
<feature type="chain" id="PRO_5016412706" description="UrcA family protein" evidence="2">
    <location>
        <begin position="30"/>
        <end position="124"/>
    </location>
</feature>
<feature type="region of interest" description="Disordered" evidence="1">
    <location>
        <begin position="90"/>
        <end position="124"/>
    </location>
</feature>
<keyword evidence="4" id="KW-1185">Reference proteome</keyword>
<evidence type="ECO:0000313" key="4">
    <source>
        <dbReference type="Proteomes" id="UP000248856"/>
    </source>
</evidence>
<reference evidence="3 4" key="1">
    <citation type="submission" date="2018-06" db="EMBL/GenBank/DDBJ databases">
        <title>Genomic Encyclopedia of Archaeal and Bacterial Type Strains, Phase II (KMG-II): from individual species to whole genera.</title>
        <authorList>
            <person name="Goeker M."/>
        </authorList>
    </citation>
    <scope>NUCLEOTIDE SEQUENCE [LARGE SCALE GENOMIC DNA]</scope>
    <source>
        <strain evidence="3 4">CFPB 3232</strain>
    </source>
</reference>
<evidence type="ECO:0000256" key="1">
    <source>
        <dbReference type="SAM" id="MobiDB-lite"/>
    </source>
</evidence>
<evidence type="ECO:0000256" key="2">
    <source>
        <dbReference type="SAM" id="SignalP"/>
    </source>
</evidence>
<dbReference type="OrthoDB" id="8820355at2"/>
<evidence type="ECO:0008006" key="5">
    <source>
        <dbReference type="Google" id="ProtNLM"/>
    </source>
</evidence>
<comment type="caution">
    <text evidence="3">The sequence shown here is derived from an EMBL/GenBank/DDBJ whole genome shotgun (WGS) entry which is preliminary data.</text>
</comment>
<dbReference type="RefSeq" id="WP_111878220.1">
    <property type="nucleotide sequence ID" value="NZ_CBCSGC010000070.1"/>
</dbReference>
<gene>
    <name evidence="3" type="ORF">AX018_102836</name>
</gene>
<keyword evidence="2" id="KW-0732">Signal</keyword>
<feature type="region of interest" description="Disordered" evidence="1">
    <location>
        <begin position="31"/>
        <end position="51"/>
    </location>
</feature>
<dbReference type="AlphaFoldDB" id="A0A328Z0C6"/>
<accession>A0A328Z0C6</accession>
<proteinExistence type="predicted"/>
<dbReference type="Proteomes" id="UP000248856">
    <property type="component" value="Unassembled WGS sequence"/>
</dbReference>
<feature type="signal peptide" evidence="2">
    <location>
        <begin position="1"/>
        <end position="29"/>
    </location>
</feature>
<organism evidence="3 4">
    <name type="scientific">Paracidovorax anthurii</name>
    <dbReference type="NCBI Taxonomy" id="78229"/>
    <lineage>
        <taxon>Bacteria</taxon>
        <taxon>Pseudomonadati</taxon>
        <taxon>Pseudomonadota</taxon>
        <taxon>Betaproteobacteria</taxon>
        <taxon>Burkholderiales</taxon>
        <taxon>Comamonadaceae</taxon>
        <taxon>Paracidovorax</taxon>
    </lineage>
</organism>